<evidence type="ECO:0000256" key="3">
    <source>
        <dbReference type="ARBA" id="ARBA00022475"/>
    </source>
</evidence>
<dbReference type="InterPro" id="IPR048279">
    <property type="entry name" value="MdtK-like"/>
</dbReference>
<dbReference type="RefSeq" id="WP_377466444.1">
    <property type="nucleotide sequence ID" value="NZ_JBHUOP010000003.1"/>
</dbReference>
<protein>
    <submittedName>
        <fullName evidence="8">MATE family efflux transporter</fullName>
    </submittedName>
</protein>
<evidence type="ECO:0000256" key="7">
    <source>
        <dbReference type="SAM" id="Phobius"/>
    </source>
</evidence>
<proteinExistence type="predicted"/>
<dbReference type="CDD" id="cd13138">
    <property type="entry name" value="MATE_yoeA_like"/>
    <property type="match status" value="1"/>
</dbReference>
<name>A0ABW5XEN9_9MICO</name>
<comment type="subcellular location">
    <subcellularLocation>
        <location evidence="1">Cell membrane</location>
        <topology evidence="1">Multi-pass membrane protein</topology>
    </subcellularLocation>
</comment>
<feature type="transmembrane region" description="Helical" evidence="7">
    <location>
        <begin position="137"/>
        <end position="156"/>
    </location>
</feature>
<feature type="transmembrane region" description="Helical" evidence="7">
    <location>
        <begin position="50"/>
        <end position="75"/>
    </location>
</feature>
<keyword evidence="4 7" id="KW-0812">Transmembrane</keyword>
<accession>A0ABW5XEN9</accession>
<feature type="transmembrane region" description="Helical" evidence="7">
    <location>
        <begin position="357"/>
        <end position="377"/>
    </location>
</feature>
<evidence type="ECO:0000256" key="5">
    <source>
        <dbReference type="ARBA" id="ARBA00022989"/>
    </source>
</evidence>
<sequence length="527" mass="55569">MSQPKKTLTVGTPWRVILLFTVPLLIGNIVQQMYHVIDAVVVGQSLGVNSLAAVGVTGSLLFLFIGFAWGMTSGFAIPTAQAYGGGNYAAVRRSVAAGTILTAGISLLLTVSAPFLAEPLLRLMRTPTELLPEATTFAVISFLGAASTMFFNYLSAIIRAIGDARTPLIFLIVSCVLNIALVVLFVSIMGHGVGGAAFATVLAQLGAVIGCFWYLKAKLPVLHVERKDWKVSYQELSHHLRIGVPMGFQASIIAIGTVVVQVKLNEMGAEAVAAYTAATRVDGLAVAFLASLGLAVSTFVAQNYGARQFGRIRQGVRQSLVMATVGSIVLAVTLIAAGSPIVRMFVGDAAENVVSMAHWYLVVNGVLYFTLGLLFVLRGALQGLGRTFVPMMTGVTELVGRVGAAIILGSYFGFSGIVWGNPIAWIAAVVLLWPAWRRALRDIRSDELAFDLISTENAPVVAGVSEAERAAAASMTQAESVVVTDACEPAALYPDAILAATAAEPDGEPLDLEQSIPKREVCGVTTN</sequence>
<keyword evidence="6 7" id="KW-0472">Membrane</keyword>
<feature type="transmembrane region" description="Helical" evidence="7">
    <location>
        <begin position="95"/>
        <end position="117"/>
    </location>
</feature>
<keyword evidence="2" id="KW-0813">Transport</keyword>
<keyword evidence="5 7" id="KW-1133">Transmembrane helix</keyword>
<reference evidence="9" key="1">
    <citation type="journal article" date="2019" name="Int. J. Syst. Evol. Microbiol.">
        <title>The Global Catalogue of Microorganisms (GCM) 10K type strain sequencing project: providing services to taxonomists for standard genome sequencing and annotation.</title>
        <authorList>
            <consortium name="The Broad Institute Genomics Platform"/>
            <consortium name="The Broad Institute Genome Sequencing Center for Infectious Disease"/>
            <person name="Wu L."/>
            <person name="Ma J."/>
        </authorList>
    </citation>
    <scope>NUCLEOTIDE SEQUENCE [LARGE SCALE GENOMIC DNA]</scope>
    <source>
        <strain evidence="9">KCTC 33576</strain>
    </source>
</reference>
<dbReference type="Proteomes" id="UP001597391">
    <property type="component" value="Unassembled WGS sequence"/>
</dbReference>
<feature type="transmembrane region" description="Helical" evidence="7">
    <location>
        <begin position="284"/>
        <end position="306"/>
    </location>
</feature>
<feature type="transmembrane region" description="Helical" evidence="7">
    <location>
        <begin position="168"/>
        <end position="189"/>
    </location>
</feature>
<dbReference type="PANTHER" id="PTHR43549">
    <property type="entry name" value="MULTIDRUG RESISTANCE PROTEIN YPNP-RELATED"/>
    <property type="match status" value="1"/>
</dbReference>
<gene>
    <name evidence="8" type="ORF">ACFSYH_08335</name>
</gene>
<feature type="transmembrane region" description="Helical" evidence="7">
    <location>
        <begin position="389"/>
        <end position="412"/>
    </location>
</feature>
<feature type="transmembrane region" description="Helical" evidence="7">
    <location>
        <begin position="242"/>
        <end position="264"/>
    </location>
</feature>
<dbReference type="NCBIfam" id="TIGR00797">
    <property type="entry name" value="matE"/>
    <property type="match status" value="1"/>
</dbReference>
<dbReference type="InterPro" id="IPR052031">
    <property type="entry name" value="Membrane_Transporter-Flippase"/>
</dbReference>
<dbReference type="PIRSF" id="PIRSF006603">
    <property type="entry name" value="DinF"/>
    <property type="match status" value="1"/>
</dbReference>
<evidence type="ECO:0000256" key="2">
    <source>
        <dbReference type="ARBA" id="ARBA00022448"/>
    </source>
</evidence>
<feature type="transmembrane region" description="Helical" evidence="7">
    <location>
        <begin position="195"/>
        <end position="215"/>
    </location>
</feature>
<comment type="caution">
    <text evidence="8">The sequence shown here is derived from an EMBL/GenBank/DDBJ whole genome shotgun (WGS) entry which is preliminary data.</text>
</comment>
<keyword evidence="3" id="KW-1003">Cell membrane</keyword>
<dbReference type="EMBL" id="JBHUOP010000003">
    <property type="protein sequence ID" value="MFD2840577.1"/>
    <property type="molecule type" value="Genomic_DNA"/>
</dbReference>
<evidence type="ECO:0000256" key="1">
    <source>
        <dbReference type="ARBA" id="ARBA00004651"/>
    </source>
</evidence>
<dbReference type="PANTHER" id="PTHR43549:SF3">
    <property type="entry name" value="MULTIDRUG RESISTANCE PROTEIN YPNP-RELATED"/>
    <property type="match status" value="1"/>
</dbReference>
<evidence type="ECO:0000313" key="8">
    <source>
        <dbReference type="EMBL" id="MFD2840577.1"/>
    </source>
</evidence>
<dbReference type="InterPro" id="IPR002528">
    <property type="entry name" value="MATE_fam"/>
</dbReference>
<feature type="transmembrane region" description="Helical" evidence="7">
    <location>
        <begin position="318"/>
        <end position="337"/>
    </location>
</feature>
<evidence type="ECO:0000313" key="9">
    <source>
        <dbReference type="Proteomes" id="UP001597391"/>
    </source>
</evidence>
<organism evidence="8 9">
    <name type="scientific">Populibacterium corticicola</name>
    <dbReference type="NCBI Taxonomy" id="1812826"/>
    <lineage>
        <taxon>Bacteria</taxon>
        <taxon>Bacillati</taxon>
        <taxon>Actinomycetota</taxon>
        <taxon>Actinomycetes</taxon>
        <taxon>Micrococcales</taxon>
        <taxon>Jonesiaceae</taxon>
        <taxon>Populibacterium</taxon>
    </lineage>
</organism>
<evidence type="ECO:0000256" key="6">
    <source>
        <dbReference type="ARBA" id="ARBA00023136"/>
    </source>
</evidence>
<keyword evidence="9" id="KW-1185">Reference proteome</keyword>
<feature type="transmembrane region" description="Helical" evidence="7">
    <location>
        <begin position="12"/>
        <end position="30"/>
    </location>
</feature>
<dbReference type="Pfam" id="PF01554">
    <property type="entry name" value="MatE"/>
    <property type="match status" value="2"/>
</dbReference>
<evidence type="ECO:0000256" key="4">
    <source>
        <dbReference type="ARBA" id="ARBA00022692"/>
    </source>
</evidence>